<dbReference type="Gene3D" id="3.40.190.10">
    <property type="entry name" value="Periplasmic binding protein-like II"/>
    <property type="match status" value="2"/>
</dbReference>
<organism evidence="2 3">
    <name type="scientific">Actinoplanes regularis</name>
    <dbReference type="NCBI Taxonomy" id="52697"/>
    <lineage>
        <taxon>Bacteria</taxon>
        <taxon>Bacillati</taxon>
        <taxon>Actinomycetota</taxon>
        <taxon>Actinomycetes</taxon>
        <taxon>Micromonosporales</taxon>
        <taxon>Micromonosporaceae</taxon>
        <taxon>Actinoplanes</taxon>
    </lineage>
</organism>
<dbReference type="RefSeq" id="WP_203833196.1">
    <property type="nucleotide sequence ID" value="NZ_BOMU01000062.1"/>
</dbReference>
<dbReference type="Pfam" id="PF13416">
    <property type="entry name" value="SBP_bac_8"/>
    <property type="match status" value="1"/>
</dbReference>
<evidence type="ECO:0000313" key="2">
    <source>
        <dbReference type="EMBL" id="SNS13761.1"/>
    </source>
</evidence>
<evidence type="ECO:0000256" key="1">
    <source>
        <dbReference type="SAM" id="MobiDB-lite"/>
    </source>
</evidence>
<dbReference type="Proteomes" id="UP000198415">
    <property type="component" value="Unassembled WGS sequence"/>
</dbReference>
<dbReference type="PANTHER" id="PTHR43649">
    <property type="entry name" value="ARABINOSE-BINDING PROTEIN-RELATED"/>
    <property type="match status" value="1"/>
</dbReference>
<dbReference type="InterPro" id="IPR006059">
    <property type="entry name" value="SBP"/>
</dbReference>
<feature type="region of interest" description="Disordered" evidence="1">
    <location>
        <begin position="358"/>
        <end position="378"/>
    </location>
</feature>
<dbReference type="AlphaFoldDB" id="A0A239C2A1"/>
<name>A0A239C2A1_9ACTN</name>
<sequence length="440" mass="47035">MNHLDSAAGLGRRQMFKLAGLAGLTAALPACGRGFGGGGGDSGKIEINMVWWGDAQRAELTQKSLDLFQTANPGVRVRTEYQDSSPYKDKLAARFAAGDPPDLMAMRFDSLREYTDRGTLLDLSAHAGRLDLSGLTPQAKALGQVGEKSYGVPSGLNTIGFVVDKTLTDRYGVAVPDGDRWSWDEYAAFAEQITKASRGKVYGSNFEPWTVANLLVFARQRGEDFFTADGRLGATAATVTAWFQLTVDLRARGGLPPAGFIDQNNGSSPAQSYLAKKSIASQIIPTNNLLGYNQACGGGLALLRIPGESQAKRRGQSVDTPALWSIAAKARHPQETLALLNFLINDAEAAKVAGATRGVPPNRTLAEQTAPALDPDSRRSAEFLTKLQGEQLPPSYPYPVGASKLTNILKVISTEVEFGRTSPADAGQQFITEARKAITT</sequence>
<accession>A0A239C2A1</accession>
<gene>
    <name evidence="2" type="ORF">SAMN06264365_110241</name>
</gene>
<evidence type="ECO:0000313" key="3">
    <source>
        <dbReference type="Proteomes" id="UP000198415"/>
    </source>
</evidence>
<dbReference type="PANTHER" id="PTHR43649:SF30">
    <property type="entry name" value="ABC TRANSPORTER SUBSTRATE-BINDING PROTEIN"/>
    <property type="match status" value="1"/>
</dbReference>
<reference evidence="2 3" key="1">
    <citation type="submission" date="2017-06" db="EMBL/GenBank/DDBJ databases">
        <authorList>
            <person name="Kim H.J."/>
            <person name="Triplett B.A."/>
        </authorList>
    </citation>
    <scope>NUCLEOTIDE SEQUENCE [LARGE SCALE GENOMIC DNA]</scope>
    <source>
        <strain evidence="2 3">DSM 43151</strain>
    </source>
</reference>
<keyword evidence="3" id="KW-1185">Reference proteome</keyword>
<dbReference type="SUPFAM" id="SSF53850">
    <property type="entry name" value="Periplasmic binding protein-like II"/>
    <property type="match status" value="1"/>
</dbReference>
<protein>
    <submittedName>
        <fullName evidence="2">Carbohydrate ABC transporter substrate-binding protein, CUT1 family</fullName>
    </submittedName>
</protein>
<dbReference type="EMBL" id="FZNR01000010">
    <property type="protein sequence ID" value="SNS13761.1"/>
    <property type="molecule type" value="Genomic_DNA"/>
</dbReference>
<proteinExistence type="predicted"/>
<dbReference type="InterPro" id="IPR050490">
    <property type="entry name" value="Bact_solute-bd_prot1"/>
</dbReference>